<dbReference type="EMBL" id="CAXLJM020000004">
    <property type="protein sequence ID" value="CAL8070806.1"/>
    <property type="molecule type" value="Genomic_DNA"/>
</dbReference>
<dbReference type="Pfam" id="PF21354">
    <property type="entry name" value="STAT_linker"/>
    <property type="match status" value="1"/>
</dbReference>
<evidence type="ECO:0008006" key="16">
    <source>
        <dbReference type="Google" id="ProtNLM"/>
    </source>
</evidence>
<keyword evidence="4" id="KW-0963">Cytoplasm</keyword>
<keyword evidence="9" id="KW-0010">Activator</keyword>
<evidence type="ECO:0000256" key="4">
    <source>
        <dbReference type="ARBA" id="ARBA00022490"/>
    </source>
</evidence>
<organism evidence="14 15">
    <name type="scientific">Orchesella dallaii</name>
    <dbReference type="NCBI Taxonomy" id="48710"/>
    <lineage>
        <taxon>Eukaryota</taxon>
        <taxon>Metazoa</taxon>
        <taxon>Ecdysozoa</taxon>
        <taxon>Arthropoda</taxon>
        <taxon>Hexapoda</taxon>
        <taxon>Collembola</taxon>
        <taxon>Entomobryomorpha</taxon>
        <taxon>Entomobryoidea</taxon>
        <taxon>Orchesellidae</taxon>
        <taxon>Orchesellinae</taxon>
        <taxon>Orchesella</taxon>
    </lineage>
</organism>
<dbReference type="Proteomes" id="UP001642540">
    <property type="component" value="Unassembled WGS sequence"/>
</dbReference>
<gene>
    <name evidence="14" type="ORF">ODALV1_LOCUS1438</name>
</gene>
<keyword evidence="7" id="KW-0805">Transcription regulation</keyword>
<dbReference type="InterPro" id="IPR012345">
    <property type="entry name" value="STAT_TF_DNA-bd_N"/>
</dbReference>
<dbReference type="SUPFAM" id="SSF55550">
    <property type="entry name" value="SH2 domain"/>
    <property type="match status" value="1"/>
</dbReference>
<dbReference type="InterPro" id="IPR008967">
    <property type="entry name" value="p53-like_TF_DNA-bd_sf"/>
</dbReference>
<evidence type="ECO:0000313" key="14">
    <source>
        <dbReference type="EMBL" id="CAL8070806.1"/>
    </source>
</evidence>
<dbReference type="SUPFAM" id="SSF49417">
    <property type="entry name" value="p53-like transcription factors"/>
    <property type="match status" value="1"/>
</dbReference>
<evidence type="ECO:0000259" key="13">
    <source>
        <dbReference type="Pfam" id="PF21354"/>
    </source>
</evidence>
<feature type="domain" description="SH2" evidence="12">
    <location>
        <begin position="319"/>
        <end position="371"/>
    </location>
</feature>
<dbReference type="InterPro" id="IPR000980">
    <property type="entry name" value="SH2"/>
</dbReference>
<evidence type="ECO:0000256" key="8">
    <source>
        <dbReference type="ARBA" id="ARBA00023125"/>
    </source>
</evidence>
<protein>
    <recommendedName>
        <fullName evidence="16">SH2 domain-containing protein</fullName>
    </recommendedName>
</protein>
<dbReference type="InterPro" id="IPR001217">
    <property type="entry name" value="STAT"/>
</dbReference>
<keyword evidence="15" id="KW-1185">Reference proteome</keyword>
<proteinExistence type="inferred from homology"/>
<keyword evidence="10" id="KW-0804">Transcription</keyword>
<keyword evidence="8" id="KW-0238">DNA-binding</keyword>
<comment type="subcellular location">
    <subcellularLocation>
        <location evidence="2">Cytoplasm</location>
    </subcellularLocation>
    <subcellularLocation>
        <location evidence="1">Nucleus</location>
    </subcellularLocation>
</comment>
<dbReference type="PANTHER" id="PTHR11801">
    <property type="entry name" value="SIGNAL TRANSDUCER AND ACTIVATOR OF TRANSCRIPTION"/>
    <property type="match status" value="1"/>
</dbReference>
<evidence type="ECO:0000256" key="9">
    <source>
        <dbReference type="ARBA" id="ARBA00023159"/>
    </source>
</evidence>
<evidence type="ECO:0000256" key="3">
    <source>
        <dbReference type="ARBA" id="ARBA00005586"/>
    </source>
</evidence>
<comment type="similarity">
    <text evidence="3">Belongs to the transcription factor STAT family.</text>
</comment>
<evidence type="ECO:0000256" key="1">
    <source>
        <dbReference type="ARBA" id="ARBA00004123"/>
    </source>
</evidence>
<evidence type="ECO:0000256" key="6">
    <source>
        <dbReference type="ARBA" id="ARBA00022999"/>
    </source>
</evidence>
<dbReference type="Pfam" id="PF00017">
    <property type="entry name" value="SH2"/>
    <property type="match status" value="1"/>
</dbReference>
<sequence>MQTGQTKKARLNPVKVRSINFSDNNVLASSVSLQIYLINESTAEKIGDGLQSNLDPAGSIQLAEKGNFTKEGAGIATKGKRKKVLAQNKYYVVTPYGSDIESDAETATPKNTHITGLKIEFQNITENLPYLDMQIPLTITEVLRDNMRKAKVGEKENSETVAGQKYCFLFVAELPTRIGKVTAWTTSLPLIVTTHSSHFEKAWAAIACDNAFPAPGRKNFNVRDTVHWEQFSELLENLFKKWLGNGRVLEQSHLQRIKNKLKNHIIESNDISNGKIPWTAIIGEGERDDSESFWSYFYRAALIVTCPHLKDAWNKKLIDGFISYEEACQKLLSLPIKNRHGTFIVRFSDSKPGSISLVFITGNEISWIVRRMDPIEFYKAKSLNQCHGPLLSQLNSQSEIYGQECFRCVYPNIPKEVAFKIFYNYARQMNKKDEDKDEDKSTKRKTGSPYVKIFTVLGEN</sequence>
<dbReference type="Gene3D" id="3.30.505.10">
    <property type="entry name" value="SH2 domain"/>
    <property type="match status" value="1"/>
</dbReference>
<name>A0ABP1PNR9_9HEXA</name>
<evidence type="ECO:0000259" key="12">
    <source>
        <dbReference type="Pfam" id="PF00017"/>
    </source>
</evidence>
<reference evidence="14 15" key="1">
    <citation type="submission" date="2024-08" db="EMBL/GenBank/DDBJ databases">
        <authorList>
            <person name="Cucini C."/>
            <person name="Frati F."/>
        </authorList>
    </citation>
    <scope>NUCLEOTIDE SEQUENCE [LARGE SCALE GENOMIC DNA]</scope>
</reference>
<comment type="caution">
    <text evidence="14">The sequence shown here is derived from an EMBL/GenBank/DDBJ whole genome shotgun (WGS) entry which is preliminary data.</text>
</comment>
<evidence type="ECO:0000256" key="10">
    <source>
        <dbReference type="ARBA" id="ARBA00023163"/>
    </source>
</evidence>
<accession>A0ABP1PNR9</accession>
<evidence type="ECO:0000256" key="11">
    <source>
        <dbReference type="ARBA" id="ARBA00023242"/>
    </source>
</evidence>
<dbReference type="InterPro" id="IPR036860">
    <property type="entry name" value="SH2_dom_sf"/>
</dbReference>
<keyword evidence="6" id="KW-0727">SH2 domain</keyword>
<keyword evidence="11" id="KW-0539">Nucleus</keyword>
<evidence type="ECO:0000256" key="2">
    <source>
        <dbReference type="ARBA" id="ARBA00004496"/>
    </source>
</evidence>
<feature type="domain" description="Signal transducer and activator of transcription linker" evidence="13">
    <location>
        <begin position="216"/>
        <end position="297"/>
    </location>
</feature>
<evidence type="ECO:0000256" key="7">
    <source>
        <dbReference type="ARBA" id="ARBA00023015"/>
    </source>
</evidence>
<dbReference type="Gene3D" id="2.60.40.630">
    <property type="entry name" value="STAT transcription factor, DNA-binding domain"/>
    <property type="match status" value="1"/>
</dbReference>
<evidence type="ECO:0000313" key="15">
    <source>
        <dbReference type="Proteomes" id="UP001642540"/>
    </source>
</evidence>
<dbReference type="InterPro" id="IPR048988">
    <property type="entry name" value="STAT_linker"/>
</dbReference>
<keyword evidence="5" id="KW-0597">Phosphoprotein</keyword>
<evidence type="ECO:0000256" key="5">
    <source>
        <dbReference type="ARBA" id="ARBA00022553"/>
    </source>
</evidence>
<dbReference type="Gene3D" id="1.10.238.10">
    <property type="entry name" value="EF-hand"/>
    <property type="match status" value="1"/>
</dbReference>